<dbReference type="InterPro" id="IPR011765">
    <property type="entry name" value="Pept_M16_N"/>
</dbReference>
<keyword evidence="9" id="KW-0862">Zinc</keyword>
<dbReference type="Gene3D" id="3.30.830.10">
    <property type="entry name" value="Metalloenzyme, LuxS/M16 peptidase-like"/>
    <property type="match status" value="4"/>
</dbReference>
<comment type="function">
    <text evidence="2">Endopeptidase that degrades small peptides of less than 7 kDa, such as glucagon and insulin.</text>
</comment>
<dbReference type="SUPFAM" id="SSF63411">
    <property type="entry name" value="LuxS/MPP-like metallohydrolase"/>
    <property type="match status" value="4"/>
</dbReference>
<feature type="domain" description="Coenzyme PQQ synthesis protein F-like C-terminal lobe" evidence="18">
    <location>
        <begin position="775"/>
        <end position="865"/>
    </location>
</feature>
<evidence type="ECO:0000256" key="10">
    <source>
        <dbReference type="ARBA" id="ARBA00023049"/>
    </source>
</evidence>
<dbReference type="InterPro" id="IPR007863">
    <property type="entry name" value="Peptidase_M16_C"/>
</dbReference>
<gene>
    <name evidence="19" type="ORF">HGP28_04525</name>
</gene>
<evidence type="ECO:0000256" key="14">
    <source>
        <dbReference type="RuleBase" id="RU004447"/>
    </source>
</evidence>
<dbReference type="GO" id="GO:0005737">
    <property type="term" value="C:cytoplasm"/>
    <property type="evidence" value="ECO:0007669"/>
    <property type="project" value="UniProtKB-ARBA"/>
</dbReference>
<dbReference type="Pfam" id="PF00675">
    <property type="entry name" value="Peptidase_M16"/>
    <property type="match status" value="1"/>
</dbReference>
<dbReference type="Pfam" id="PF16187">
    <property type="entry name" value="Peptidase_M16_M"/>
    <property type="match status" value="1"/>
</dbReference>
<comment type="cofactor">
    <cofactor evidence="1">
        <name>Zn(2+)</name>
        <dbReference type="ChEBI" id="CHEBI:29105"/>
    </cofactor>
</comment>
<dbReference type="PANTHER" id="PTHR43690">
    <property type="entry name" value="NARDILYSIN"/>
    <property type="match status" value="1"/>
</dbReference>
<protein>
    <recommendedName>
        <fullName evidence="5">Protease 3</fullName>
        <ecNumber evidence="4">3.4.24.55</ecNumber>
    </recommendedName>
    <alternativeName>
        <fullName evidence="13">Pitrilysin</fullName>
    </alternativeName>
    <alternativeName>
        <fullName evidence="12">Protease III</fullName>
    </alternativeName>
    <alternativeName>
        <fullName evidence="11">Protease pi</fullName>
    </alternativeName>
</protein>
<evidence type="ECO:0000256" key="1">
    <source>
        <dbReference type="ARBA" id="ARBA00001947"/>
    </source>
</evidence>
<dbReference type="FunFam" id="3.30.830.10:FF:000012">
    <property type="entry name" value="Protease 3"/>
    <property type="match status" value="1"/>
</dbReference>
<feature type="domain" description="Peptidase M16 N-terminal" evidence="15">
    <location>
        <begin position="51"/>
        <end position="171"/>
    </location>
</feature>
<evidence type="ECO:0000256" key="9">
    <source>
        <dbReference type="ARBA" id="ARBA00022833"/>
    </source>
</evidence>
<accession>A0A7X8YFZ4</accession>
<dbReference type="InterPro" id="IPR032632">
    <property type="entry name" value="Peptidase_M16_M"/>
</dbReference>
<evidence type="ECO:0000256" key="11">
    <source>
        <dbReference type="ARBA" id="ARBA00029597"/>
    </source>
</evidence>
<name>A0A7X8YFZ4_9VIBR</name>
<reference evidence="19 20" key="1">
    <citation type="submission" date="2020-04" db="EMBL/GenBank/DDBJ databases">
        <title>Vibrio sp. SM6, a novel species isolated from seawater.</title>
        <authorList>
            <person name="Wang X."/>
        </authorList>
    </citation>
    <scope>NUCLEOTIDE SEQUENCE [LARGE SCALE GENOMIC DNA]</scope>
    <source>
        <strain evidence="19 20">SM6</strain>
    </source>
</reference>
<dbReference type="EC" id="3.4.24.55" evidence="4"/>
<sequence>MVMFLGGCGGQWADNSQQKAVAEPKPLAVIATSPNDERAYRTLTLDNGIDVLLVSDPDSDKSSAALNVGVGLLQDPPEQQGMAHYLEHLLFLGTEKYPDPNEYKQFLTENGGISNASTWLTYTNYMFKVNNEAFEPALDRFSDFFKSPIFSEKYSDKERSAVNAEWSMRRELDFFGQFKLSRKMMGSHPANRFLIGNNETLSDKPGSNLHQATQAFYHDYYSANIMKVALISPLPLDDMAQLAREYFGSIKNKQIDKPAVTSDINFAELGGRKIYYKPNKDVKQIKLDFVIENNQHEFAYKPNVFVTYLLGSEMPGTPTQLLKSRGWISSAVAGASPNFFGNYGELSITIDLTDAGMLHREEIVALYMQYIAIIKARGVDKMYFDEIQTVLANDFRFLAKEDDFRYAARLVNAMQDYPLNYAISAPYYYGAFNADAVHHVLSQLRRDRLRVWYISQQERVAKKQHFYAGQYRIEPLSAKEVASWQQHDPALTLPKVNRLLPHEFALKSVATSSSLPQKIDNTHDVEIWFFPSQHFSSEPKGILTLEFNMGKASRSSINQVALALWSDMYQLHHSLLLAEAEAAGISASTSVENGLELEMDGFTDKQITLFDTLVGELNPTMSQANFEQAKDRYIRGIKNQQKQFVMYQLFPAMRKVVRAAQHENSALIKAAEQLSFEQYQQRIATLLAHNQPRLLAFGNYDEQDLAQYARIIDTALGANHETLEDVQTQWYVPKGVISYQQNTAAADIGLLDIMFHPQPSLKQRAIAKVFAVHFGTEVFEQLRTEEQLAYAVGGFDLPMDSYAGMAMYIQSPVLSLPQAQARFDRFKREYGAKLADLSEQQFSAIKQGVLVDLNQAPKNLGEELRPLLQDWYGREWQFDSKAKLIEAVEAVTLADLNAFYQQTIANEQAPRLNVQLRGGNFADAPFAKLDDAQIVHDIQILKGQLSYQE</sequence>
<dbReference type="Pfam" id="PF22456">
    <property type="entry name" value="PqqF-like_C_4"/>
    <property type="match status" value="1"/>
</dbReference>
<dbReference type="PANTHER" id="PTHR43690:SF18">
    <property type="entry name" value="INSULIN-DEGRADING ENZYME-RELATED"/>
    <property type="match status" value="1"/>
</dbReference>
<evidence type="ECO:0000256" key="4">
    <source>
        <dbReference type="ARBA" id="ARBA00012449"/>
    </source>
</evidence>
<evidence type="ECO:0000256" key="7">
    <source>
        <dbReference type="ARBA" id="ARBA00022723"/>
    </source>
</evidence>
<evidence type="ECO:0000259" key="16">
    <source>
        <dbReference type="Pfam" id="PF05193"/>
    </source>
</evidence>
<dbReference type="Proteomes" id="UP000535589">
    <property type="component" value="Unassembled WGS sequence"/>
</dbReference>
<dbReference type="InterPro" id="IPR001431">
    <property type="entry name" value="Pept_M16_Zn_BS"/>
</dbReference>
<evidence type="ECO:0000313" key="19">
    <source>
        <dbReference type="EMBL" id="NLS12159.1"/>
    </source>
</evidence>
<evidence type="ECO:0000256" key="2">
    <source>
        <dbReference type="ARBA" id="ARBA00002184"/>
    </source>
</evidence>
<proteinExistence type="inferred from homology"/>
<evidence type="ECO:0000256" key="5">
    <source>
        <dbReference type="ARBA" id="ARBA00017565"/>
    </source>
</evidence>
<keyword evidence="10" id="KW-0482">Metalloprotease</keyword>
<dbReference type="AlphaFoldDB" id="A0A7X8YFZ4"/>
<evidence type="ECO:0000256" key="12">
    <source>
        <dbReference type="ARBA" id="ARBA00031184"/>
    </source>
</evidence>
<evidence type="ECO:0000256" key="3">
    <source>
        <dbReference type="ARBA" id="ARBA00007261"/>
    </source>
</evidence>
<evidence type="ECO:0000259" key="17">
    <source>
        <dbReference type="Pfam" id="PF16187"/>
    </source>
</evidence>
<evidence type="ECO:0000256" key="6">
    <source>
        <dbReference type="ARBA" id="ARBA00022670"/>
    </source>
</evidence>
<evidence type="ECO:0000256" key="8">
    <source>
        <dbReference type="ARBA" id="ARBA00022801"/>
    </source>
</evidence>
<evidence type="ECO:0000259" key="18">
    <source>
        <dbReference type="Pfam" id="PF22456"/>
    </source>
</evidence>
<feature type="domain" description="Peptidase M16 middle/third" evidence="17">
    <location>
        <begin position="395"/>
        <end position="669"/>
    </location>
</feature>
<evidence type="ECO:0000259" key="15">
    <source>
        <dbReference type="Pfam" id="PF00675"/>
    </source>
</evidence>
<dbReference type="InterPro" id="IPR050626">
    <property type="entry name" value="Peptidase_M16"/>
</dbReference>
<dbReference type="GO" id="GO:0004222">
    <property type="term" value="F:metalloendopeptidase activity"/>
    <property type="evidence" value="ECO:0007669"/>
    <property type="project" value="UniProtKB-EC"/>
</dbReference>
<dbReference type="GO" id="GO:0006508">
    <property type="term" value="P:proteolysis"/>
    <property type="evidence" value="ECO:0007669"/>
    <property type="project" value="UniProtKB-KW"/>
</dbReference>
<dbReference type="PROSITE" id="PS00143">
    <property type="entry name" value="INSULINASE"/>
    <property type="match status" value="1"/>
</dbReference>
<dbReference type="Pfam" id="PF05193">
    <property type="entry name" value="Peptidase_M16_C"/>
    <property type="match status" value="1"/>
</dbReference>
<keyword evidence="20" id="KW-1185">Reference proteome</keyword>
<dbReference type="InterPro" id="IPR054734">
    <property type="entry name" value="PqqF-like_C_4"/>
</dbReference>
<feature type="domain" description="Peptidase M16 C-terminal" evidence="16">
    <location>
        <begin position="214"/>
        <end position="390"/>
    </location>
</feature>
<organism evidence="19 20">
    <name type="scientific">Vibrio agarilyticus</name>
    <dbReference type="NCBI Taxonomy" id="2726741"/>
    <lineage>
        <taxon>Bacteria</taxon>
        <taxon>Pseudomonadati</taxon>
        <taxon>Pseudomonadota</taxon>
        <taxon>Gammaproteobacteria</taxon>
        <taxon>Vibrionales</taxon>
        <taxon>Vibrionaceae</taxon>
        <taxon>Vibrio</taxon>
    </lineage>
</organism>
<comment type="similarity">
    <text evidence="3 14">Belongs to the peptidase M16 family.</text>
</comment>
<dbReference type="InterPro" id="IPR011249">
    <property type="entry name" value="Metalloenz_LuxS/M16"/>
</dbReference>
<keyword evidence="8" id="KW-0378">Hydrolase</keyword>
<evidence type="ECO:0000256" key="13">
    <source>
        <dbReference type="ARBA" id="ARBA00033450"/>
    </source>
</evidence>
<comment type="caution">
    <text evidence="19">The sequence shown here is derived from an EMBL/GenBank/DDBJ whole genome shotgun (WGS) entry which is preliminary data.</text>
</comment>
<evidence type="ECO:0000313" key="20">
    <source>
        <dbReference type="Proteomes" id="UP000535589"/>
    </source>
</evidence>
<keyword evidence="7" id="KW-0479">Metal-binding</keyword>
<dbReference type="GO" id="GO:0046872">
    <property type="term" value="F:metal ion binding"/>
    <property type="evidence" value="ECO:0007669"/>
    <property type="project" value="UniProtKB-KW"/>
</dbReference>
<dbReference type="EMBL" id="JABAIK010000003">
    <property type="protein sequence ID" value="NLS12159.1"/>
    <property type="molecule type" value="Genomic_DNA"/>
</dbReference>
<keyword evidence="6" id="KW-0645">Protease</keyword>